<dbReference type="Gene3D" id="3.30.565.40">
    <property type="entry name" value="Fervidobacterium nodosum Rt17-B1 like"/>
    <property type="match status" value="1"/>
</dbReference>
<evidence type="ECO:0008006" key="4">
    <source>
        <dbReference type="Google" id="ProtNLM"/>
    </source>
</evidence>
<accession>A0ABT2T1B3</accession>
<evidence type="ECO:0000313" key="3">
    <source>
        <dbReference type="Proteomes" id="UP001652432"/>
    </source>
</evidence>
<keyword evidence="1" id="KW-0472">Membrane</keyword>
<name>A0ABT2T1B3_9FIRM</name>
<keyword evidence="3" id="KW-1185">Reference proteome</keyword>
<sequence>MKKKWTTGKIIGVSMLLVLGVVILWIAFVASVYQLATVIEGIERTTAGRAGITGDSDDMEGYDIEDFLNGDSDEEYYDFEQDIRDDLSYEVELEEFDKEDYDCPEGAEARLIITYPVVTGDIPNVEEINRKLYEEVTATDEYITAVADLMEDGDSFEYQSECYVTYMDEDILSVAFQERGILNDSMIGAVIVSMNFDLQTGLPVGNTGILDIDDEFAIDFRKRCEEQNGEINGLNYYSDQQIREYLTNENSLIIFYTPLGMEVGINYDDGWATVTYKDYEKFTKQF</sequence>
<protein>
    <recommendedName>
        <fullName evidence="4">Deacetylase PdaC domain-containing protein</fullName>
    </recommendedName>
</protein>
<gene>
    <name evidence="2" type="ORF">OCV77_05960</name>
</gene>
<evidence type="ECO:0000313" key="2">
    <source>
        <dbReference type="EMBL" id="MCU6744043.1"/>
    </source>
</evidence>
<organism evidence="2 3">
    <name type="scientific">Suilimivivens aceti</name>
    <dbReference type="NCBI Taxonomy" id="2981774"/>
    <lineage>
        <taxon>Bacteria</taxon>
        <taxon>Bacillati</taxon>
        <taxon>Bacillota</taxon>
        <taxon>Clostridia</taxon>
        <taxon>Lachnospirales</taxon>
        <taxon>Lachnospiraceae</taxon>
        <taxon>Suilimivivens</taxon>
    </lineage>
</organism>
<comment type="caution">
    <text evidence="2">The sequence shown here is derived from an EMBL/GenBank/DDBJ whole genome shotgun (WGS) entry which is preliminary data.</text>
</comment>
<dbReference type="RefSeq" id="WP_262574035.1">
    <property type="nucleotide sequence ID" value="NZ_JAOQKJ010000004.1"/>
</dbReference>
<dbReference type="EMBL" id="JAOQKJ010000004">
    <property type="protein sequence ID" value="MCU6744043.1"/>
    <property type="molecule type" value="Genomic_DNA"/>
</dbReference>
<dbReference type="Proteomes" id="UP001652432">
    <property type="component" value="Unassembled WGS sequence"/>
</dbReference>
<feature type="transmembrane region" description="Helical" evidence="1">
    <location>
        <begin position="12"/>
        <end position="36"/>
    </location>
</feature>
<reference evidence="2 3" key="1">
    <citation type="journal article" date="2021" name="ISME Commun">
        <title>Automated analysis of genomic sequences facilitates high-throughput and comprehensive description of bacteria.</title>
        <authorList>
            <person name="Hitch T.C.A."/>
        </authorList>
    </citation>
    <scope>NUCLEOTIDE SEQUENCE [LARGE SCALE GENOMIC DNA]</scope>
    <source>
        <strain evidence="2 3">Sanger_18</strain>
    </source>
</reference>
<evidence type="ECO:0000256" key="1">
    <source>
        <dbReference type="SAM" id="Phobius"/>
    </source>
</evidence>
<keyword evidence="1" id="KW-0812">Transmembrane</keyword>
<keyword evidence="1" id="KW-1133">Transmembrane helix</keyword>
<proteinExistence type="predicted"/>